<dbReference type="AlphaFoldDB" id="A0A915ATI6"/>
<feature type="transmembrane region" description="Helical" evidence="1">
    <location>
        <begin position="6"/>
        <end position="26"/>
    </location>
</feature>
<organism evidence="2 3">
    <name type="scientific">Parascaris univalens</name>
    <name type="common">Nematode worm</name>
    <dbReference type="NCBI Taxonomy" id="6257"/>
    <lineage>
        <taxon>Eukaryota</taxon>
        <taxon>Metazoa</taxon>
        <taxon>Ecdysozoa</taxon>
        <taxon>Nematoda</taxon>
        <taxon>Chromadorea</taxon>
        <taxon>Rhabditida</taxon>
        <taxon>Spirurina</taxon>
        <taxon>Ascaridomorpha</taxon>
        <taxon>Ascaridoidea</taxon>
        <taxon>Ascarididae</taxon>
        <taxon>Parascaris</taxon>
    </lineage>
</organism>
<evidence type="ECO:0000313" key="3">
    <source>
        <dbReference type="WBParaSite" id="PgR015_g113_t01"/>
    </source>
</evidence>
<evidence type="ECO:0000256" key="1">
    <source>
        <dbReference type="SAM" id="Phobius"/>
    </source>
</evidence>
<accession>A0A915ATI6</accession>
<keyword evidence="2" id="KW-1185">Reference proteome</keyword>
<keyword evidence="1" id="KW-1133">Transmembrane helix</keyword>
<reference evidence="3" key="1">
    <citation type="submission" date="2022-11" db="UniProtKB">
        <authorList>
            <consortium name="WormBaseParasite"/>
        </authorList>
    </citation>
    <scope>IDENTIFICATION</scope>
</reference>
<evidence type="ECO:0000313" key="2">
    <source>
        <dbReference type="Proteomes" id="UP000887569"/>
    </source>
</evidence>
<protein>
    <submittedName>
        <fullName evidence="3">Uncharacterized protein</fullName>
    </submittedName>
</protein>
<dbReference type="Proteomes" id="UP000887569">
    <property type="component" value="Unplaced"/>
</dbReference>
<keyword evidence="1" id="KW-0472">Membrane</keyword>
<proteinExistence type="predicted"/>
<sequence>LISVFLVFTVGRLVASLTECLLYGLFTSITRNSLRGSCKFLAMTVLSVTLATKSCSTLKVTVQRHLVLHSEPGVKAN</sequence>
<dbReference type="WBParaSite" id="PgR015_g113_t01">
    <property type="protein sequence ID" value="PgR015_g113_t01"/>
    <property type="gene ID" value="PgR015_g113"/>
</dbReference>
<name>A0A915ATI6_PARUN</name>
<keyword evidence="1" id="KW-0812">Transmembrane</keyword>